<dbReference type="RefSeq" id="WP_303763302.1">
    <property type="nucleotide sequence ID" value="NZ_JABZGR010000006.1"/>
</dbReference>
<evidence type="ECO:0000256" key="1">
    <source>
        <dbReference type="SAM" id="MobiDB-lite"/>
    </source>
</evidence>
<sequence>MLPANDGLVAANDGLLPPNHKLARNDQRQMGARNRAMEQKEGSIGNEAFNIRRFSLSYKMQTKTDLTHQAR</sequence>
<protein>
    <submittedName>
        <fullName evidence="2">Uncharacterized protein</fullName>
    </submittedName>
</protein>
<gene>
    <name evidence="2" type="ORF">HXK21_03445</name>
</gene>
<dbReference type="EMBL" id="JABZGR010000006">
    <property type="protein sequence ID" value="MBF0970084.1"/>
    <property type="molecule type" value="Genomic_DNA"/>
</dbReference>
<proteinExistence type="predicted"/>
<dbReference type="Proteomes" id="UP000704068">
    <property type="component" value="Unassembled WGS sequence"/>
</dbReference>
<evidence type="ECO:0000313" key="3">
    <source>
        <dbReference type="Proteomes" id="UP000704068"/>
    </source>
</evidence>
<feature type="region of interest" description="Disordered" evidence="1">
    <location>
        <begin position="1"/>
        <end position="44"/>
    </location>
</feature>
<comment type="caution">
    <text evidence="2">The sequence shown here is derived from an EMBL/GenBank/DDBJ whole genome shotgun (WGS) entry which is preliminary data.</text>
</comment>
<organism evidence="2 3">
    <name type="scientific">Alloprevotella tannerae</name>
    <dbReference type="NCBI Taxonomy" id="76122"/>
    <lineage>
        <taxon>Bacteria</taxon>
        <taxon>Pseudomonadati</taxon>
        <taxon>Bacteroidota</taxon>
        <taxon>Bacteroidia</taxon>
        <taxon>Bacteroidales</taxon>
        <taxon>Prevotellaceae</taxon>
        <taxon>Alloprevotella</taxon>
    </lineage>
</organism>
<reference evidence="2" key="1">
    <citation type="submission" date="2020-04" db="EMBL/GenBank/DDBJ databases">
        <title>Deep metagenomics examines the oral microbiome during advanced dental caries in children, revealing novel taxa and co-occurrences with host molecules.</title>
        <authorList>
            <person name="Baker J.L."/>
            <person name="Morton J.T."/>
            <person name="Dinis M."/>
            <person name="Alvarez R."/>
            <person name="Tran N.C."/>
            <person name="Knight R."/>
            <person name="Edlund A."/>
        </authorList>
    </citation>
    <scope>NUCLEOTIDE SEQUENCE</scope>
    <source>
        <strain evidence="2">JCVI_34_bin.1</strain>
    </source>
</reference>
<evidence type="ECO:0000313" key="2">
    <source>
        <dbReference type="EMBL" id="MBF0970084.1"/>
    </source>
</evidence>
<accession>A0A929RYN0</accession>
<name>A0A929RYN0_9BACT</name>
<dbReference type="AlphaFoldDB" id="A0A929RYN0"/>